<evidence type="ECO:0000313" key="2">
    <source>
        <dbReference type="EMBL" id="REF36935.1"/>
    </source>
</evidence>
<feature type="domain" description="VOC" evidence="1">
    <location>
        <begin position="3"/>
        <end position="127"/>
    </location>
</feature>
<gene>
    <name evidence="2" type="ORF">DFJ64_2371</name>
</gene>
<dbReference type="PROSITE" id="PS51819">
    <property type="entry name" value="VOC"/>
    <property type="match status" value="1"/>
</dbReference>
<dbReference type="InterPro" id="IPR053863">
    <property type="entry name" value="Glyoxy/Ble-like_N"/>
</dbReference>
<proteinExistence type="predicted"/>
<accession>A0A3D9VCW8</accession>
<sequence>MSTTIFVNLPVKDLERSKRFWTKLGYSFDPVFTDDNAACLVISEHIYAMLLVEPFFKNFTSKSIADTATTTEAILALGVESRDRVDELVDAAFAAGASPSGDAMDEGPMYLRRFADPDGHLWEVFYMDQSAIPSS</sequence>
<evidence type="ECO:0000313" key="3">
    <source>
        <dbReference type="Proteomes" id="UP000256485"/>
    </source>
</evidence>
<dbReference type="SUPFAM" id="SSF54593">
    <property type="entry name" value="Glyoxalase/Bleomycin resistance protein/Dihydroxybiphenyl dioxygenase"/>
    <property type="match status" value="1"/>
</dbReference>
<keyword evidence="3" id="KW-1185">Reference proteome</keyword>
<dbReference type="InterPro" id="IPR029068">
    <property type="entry name" value="Glyas_Bleomycin-R_OHBP_Dase"/>
</dbReference>
<dbReference type="InterPro" id="IPR037523">
    <property type="entry name" value="VOC_core"/>
</dbReference>
<reference evidence="2 3" key="1">
    <citation type="submission" date="2018-08" db="EMBL/GenBank/DDBJ databases">
        <title>Sequencing the genomes of 1000 actinobacteria strains.</title>
        <authorList>
            <person name="Klenk H.-P."/>
        </authorList>
    </citation>
    <scope>NUCLEOTIDE SEQUENCE [LARGE SCALE GENOMIC DNA]</scope>
    <source>
        <strain evidence="2 3">DSM 22891</strain>
    </source>
</reference>
<dbReference type="EMBL" id="QTUC01000001">
    <property type="protein sequence ID" value="REF36935.1"/>
    <property type="molecule type" value="Genomic_DNA"/>
</dbReference>
<dbReference type="Proteomes" id="UP000256485">
    <property type="component" value="Unassembled WGS sequence"/>
</dbReference>
<comment type="caution">
    <text evidence="2">The sequence shown here is derived from an EMBL/GenBank/DDBJ whole genome shotgun (WGS) entry which is preliminary data.</text>
</comment>
<dbReference type="RefSeq" id="WP_115850484.1">
    <property type="nucleotide sequence ID" value="NZ_QTUC01000001.1"/>
</dbReference>
<evidence type="ECO:0000259" key="1">
    <source>
        <dbReference type="PROSITE" id="PS51819"/>
    </source>
</evidence>
<dbReference type="AlphaFoldDB" id="A0A3D9VCW8"/>
<dbReference type="PANTHER" id="PTHR36503:SF2">
    <property type="entry name" value="BLR2408 PROTEIN"/>
    <property type="match status" value="1"/>
</dbReference>
<name>A0A3D9VCW8_THECX</name>
<dbReference type="Gene3D" id="3.10.180.10">
    <property type="entry name" value="2,3-Dihydroxybiphenyl 1,2-Dioxygenase, domain 1"/>
    <property type="match status" value="1"/>
</dbReference>
<dbReference type="Pfam" id="PF22677">
    <property type="entry name" value="Ble-like_N"/>
    <property type="match status" value="1"/>
</dbReference>
<organism evidence="2 3">
    <name type="scientific">Thermasporomyces composti</name>
    <dbReference type="NCBI Taxonomy" id="696763"/>
    <lineage>
        <taxon>Bacteria</taxon>
        <taxon>Bacillati</taxon>
        <taxon>Actinomycetota</taxon>
        <taxon>Actinomycetes</taxon>
        <taxon>Propionibacteriales</taxon>
        <taxon>Nocardioidaceae</taxon>
        <taxon>Thermasporomyces</taxon>
    </lineage>
</organism>
<protein>
    <recommendedName>
        <fullName evidence="1">VOC domain-containing protein</fullName>
    </recommendedName>
</protein>
<dbReference type="OrthoDB" id="4265398at2"/>
<dbReference type="PANTHER" id="PTHR36503">
    <property type="entry name" value="BLR2520 PROTEIN"/>
    <property type="match status" value="1"/>
</dbReference>